<dbReference type="FunFam" id="1.10.150.50:FF:000003">
    <property type="entry name" value="liprin-alpha-2 isoform X1"/>
    <property type="match status" value="1"/>
</dbReference>
<protein>
    <submittedName>
        <fullName evidence="10">Liprin-alpha-1</fullName>
    </submittedName>
</protein>
<organism evidence="10 11">
    <name type="scientific">Charadrius vociferus</name>
    <name type="common">Killdeer</name>
    <name type="synonym">Aegialitis vocifera</name>
    <dbReference type="NCBI Taxonomy" id="50402"/>
    <lineage>
        <taxon>Eukaryota</taxon>
        <taxon>Metazoa</taxon>
        <taxon>Chordata</taxon>
        <taxon>Craniata</taxon>
        <taxon>Vertebrata</taxon>
        <taxon>Euteleostomi</taxon>
        <taxon>Archelosauria</taxon>
        <taxon>Archosauria</taxon>
        <taxon>Dinosauria</taxon>
        <taxon>Saurischia</taxon>
        <taxon>Theropoda</taxon>
        <taxon>Coelurosauria</taxon>
        <taxon>Aves</taxon>
        <taxon>Neognathae</taxon>
        <taxon>Neoaves</taxon>
        <taxon>Charadriiformes</taxon>
        <taxon>Charadriidae</taxon>
        <taxon>Charadrius</taxon>
    </lineage>
</organism>
<dbReference type="CDD" id="cd09562">
    <property type="entry name" value="SAM_liprin-alpha1_2_3_4_repeat1"/>
    <property type="match status" value="1"/>
</dbReference>
<dbReference type="InterPro" id="IPR057892">
    <property type="entry name" value="LIP-1_CC2"/>
</dbReference>
<evidence type="ECO:0000259" key="9">
    <source>
        <dbReference type="PROSITE" id="PS50105"/>
    </source>
</evidence>
<feature type="compositionally biased region" description="Basic and acidic residues" evidence="8">
    <location>
        <begin position="657"/>
        <end position="668"/>
    </location>
</feature>
<feature type="compositionally biased region" description="Basic and acidic residues" evidence="8">
    <location>
        <begin position="200"/>
        <end position="209"/>
    </location>
</feature>
<comment type="similarity">
    <text evidence="2">Belongs to the liprin family. Liprin-alpha subfamily.</text>
</comment>
<keyword evidence="5" id="KW-0677">Repeat</keyword>
<dbReference type="AlphaFoldDB" id="A0A0A0AIJ5"/>
<dbReference type="GO" id="GO:0048786">
    <property type="term" value="C:presynaptic active zone"/>
    <property type="evidence" value="ECO:0007669"/>
    <property type="project" value="TreeGrafter"/>
</dbReference>
<feature type="region of interest" description="Disordered" evidence="8">
    <location>
        <begin position="657"/>
        <end position="872"/>
    </location>
</feature>
<evidence type="ECO:0000256" key="4">
    <source>
        <dbReference type="ARBA" id="ARBA00022553"/>
    </source>
</evidence>
<dbReference type="Gene3D" id="1.10.150.50">
    <property type="entry name" value="Transcription Factor, Ets-1"/>
    <property type="match status" value="3"/>
</dbReference>
<dbReference type="InterPro" id="IPR001660">
    <property type="entry name" value="SAM"/>
</dbReference>
<reference evidence="11" key="1">
    <citation type="journal article" date="2014" name="Science">
        <title>Comparative genomics reveals insights into avian genome evolution and adaptation.</title>
        <authorList>
            <consortium name="Avian Genome Consortium"/>
            <person name="Zhang G."/>
            <person name="Li C."/>
            <person name="Li Q."/>
            <person name="Li B."/>
            <person name="Larkin D.M."/>
            <person name="Lee C."/>
            <person name="Storz J.F."/>
            <person name="Antunes A."/>
            <person name="Greenwold M.J."/>
            <person name="Meredith R.W."/>
            <person name="Odeen A."/>
            <person name="Cui J."/>
            <person name="Zhou Q."/>
            <person name="Xu L."/>
            <person name="Pan H."/>
            <person name="Wang Z."/>
            <person name="Jin L."/>
            <person name="Zhang P."/>
            <person name="Hu H."/>
            <person name="Yang W."/>
            <person name="Hu J."/>
            <person name="Xiao J."/>
            <person name="Yang Z."/>
            <person name="Liu Y."/>
            <person name="Xie Q."/>
            <person name="Yu H."/>
            <person name="Lian J."/>
            <person name="Wen P."/>
            <person name="Zhang F."/>
            <person name="Li H."/>
            <person name="Zeng Y."/>
            <person name="Xiong Z."/>
            <person name="Liu S."/>
            <person name="Zhou L."/>
            <person name="Huang Z."/>
            <person name="An N."/>
            <person name="Wang J."/>
            <person name="Zheng Q."/>
            <person name="Xiong Y."/>
            <person name="Wang G."/>
            <person name="Wang B."/>
            <person name="Wang J."/>
            <person name="Fan Y."/>
            <person name="da Fonseca R.R."/>
            <person name="Alfaro-Nunez A."/>
            <person name="Schubert M."/>
            <person name="Orlando L."/>
            <person name="Mourier T."/>
            <person name="Howard J.T."/>
            <person name="Ganapathy G."/>
            <person name="Pfenning A."/>
            <person name="Whitney O."/>
            <person name="Rivas M.V."/>
            <person name="Hara E."/>
            <person name="Smith J."/>
            <person name="Farre M."/>
            <person name="Narayan J."/>
            <person name="Slavov G."/>
            <person name="Romanov M.N."/>
            <person name="Borges R."/>
            <person name="Machado J.P."/>
            <person name="Khan I."/>
            <person name="Springer M.S."/>
            <person name="Gatesy J."/>
            <person name="Hoffmann F.G."/>
            <person name="Opazo J.C."/>
            <person name="Hastad O."/>
            <person name="Sawyer R.H."/>
            <person name="Kim H."/>
            <person name="Kim K.W."/>
            <person name="Kim H.J."/>
            <person name="Cho S."/>
            <person name="Li N."/>
            <person name="Huang Y."/>
            <person name="Bruford M.W."/>
            <person name="Zhan X."/>
            <person name="Dixon A."/>
            <person name="Bertelsen M.F."/>
            <person name="Derryberry E."/>
            <person name="Warren W."/>
            <person name="Wilson R.K."/>
            <person name="Li S."/>
            <person name="Ray D.A."/>
            <person name="Green R.E."/>
            <person name="O'Brien S.J."/>
            <person name="Griffin D."/>
            <person name="Johnson W.E."/>
            <person name="Haussler D."/>
            <person name="Ryder O.A."/>
            <person name="Willerslev E."/>
            <person name="Graves G.R."/>
            <person name="Alstrom P."/>
            <person name="Fjeldsa J."/>
            <person name="Mindell D.P."/>
            <person name="Edwards S.V."/>
            <person name="Braun E.L."/>
            <person name="Rahbek C."/>
            <person name="Burt D.W."/>
            <person name="Houde P."/>
            <person name="Zhang Y."/>
            <person name="Yang H."/>
            <person name="Wang J."/>
            <person name="Jarvis E.D."/>
            <person name="Gilbert M.T."/>
            <person name="Wang J."/>
        </authorList>
    </citation>
    <scope>NUCLEOTIDE SEQUENCE [LARGE SCALE GENOMIC DNA]</scope>
</reference>
<feature type="compositionally biased region" description="Polar residues" evidence="8">
    <location>
        <begin position="837"/>
        <end position="852"/>
    </location>
</feature>
<dbReference type="CDD" id="cd09568">
    <property type="entry name" value="SAM_liprin-alpha1_2_3_4_repeat3"/>
    <property type="match status" value="1"/>
</dbReference>
<dbReference type="STRING" id="50402.A0A0A0AIJ5"/>
<feature type="compositionally biased region" description="Basic and acidic residues" evidence="8">
    <location>
        <begin position="779"/>
        <end position="788"/>
    </location>
</feature>
<keyword evidence="6 7" id="KW-0175">Coiled coil</keyword>
<feature type="compositionally biased region" description="Polar residues" evidence="8">
    <location>
        <begin position="1225"/>
        <end position="1243"/>
    </location>
</feature>
<evidence type="ECO:0000256" key="7">
    <source>
        <dbReference type="SAM" id="Coils"/>
    </source>
</evidence>
<dbReference type="Pfam" id="PF00536">
    <property type="entry name" value="SAM_1"/>
    <property type="match status" value="1"/>
</dbReference>
<dbReference type="GO" id="GO:0005737">
    <property type="term" value="C:cytoplasm"/>
    <property type="evidence" value="ECO:0007669"/>
    <property type="project" value="UniProtKB-SubCell"/>
</dbReference>
<feature type="compositionally biased region" description="Basic and acidic residues" evidence="8">
    <location>
        <begin position="741"/>
        <end position="753"/>
    </location>
</feature>
<evidence type="ECO:0000256" key="1">
    <source>
        <dbReference type="ARBA" id="ARBA00004496"/>
    </source>
</evidence>
<dbReference type="FunFam" id="1.10.150.50:FF:000004">
    <property type="entry name" value="PTPRF interacting protein alpha 1"/>
    <property type="match status" value="1"/>
</dbReference>
<evidence type="ECO:0000256" key="5">
    <source>
        <dbReference type="ARBA" id="ARBA00022737"/>
    </source>
</evidence>
<dbReference type="GO" id="GO:0050808">
    <property type="term" value="P:synapse organization"/>
    <property type="evidence" value="ECO:0007669"/>
    <property type="project" value="TreeGrafter"/>
</dbReference>
<dbReference type="InterPro" id="IPR029515">
    <property type="entry name" value="Liprin"/>
</dbReference>
<dbReference type="InterPro" id="IPR037620">
    <property type="entry name" value="LIP-1_SAM_1"/>
</dbReference>
<dbReference type="EMBL" id="KL872041">
    <property type="protein sequence ID" value="KGL94309.1"/>
    <property type="molecule type" value="Genomic_DNA"/>
</dbReference>
<feature type="compositionally biased region" description="Polar residues" evidence="8">
    <location>
        <begin position="789"/>
        <end position="798"/>
    </location>
</feature>
<feature type="region of interest" description="Disordered" evidence="8">
    <location>
        <begin position="1208"/>
        <end position="1243"/>
    </location>
</feature>
<accession>A0A0A0AIJ5</accession>
<proteinExistence type="inferred from homology"/>
<dbReference type="PANTHER" id="PTHR12587">
    <property type="entry name" value="LAR INTERACTING PROTEIN LIP -RELATED PROTEIN"/>
    <property type="match status" value="1"/>
</dbReference>
<dbReference type="CDD" id="cd09565">
    <property type="entry name" value="SAM_liprin-alpha1_2_3_4_repeat2"/>
    <property type="match status" value="1"/>
</dbReference>
<feature type="domain" description="SAM" evidence="9">
    <location>
        <begin position="889"/>
        <end position="955"/>
    </location>
</feature>
<dbReference type="InterPro" id="IPR037622">
    <property type="entry name" value="LIP-1_SAM_3"/>
</dbReference>
<feature type="coiled-coil region" evidence="7">
    <location>
        <begin position="476"/>
        <end position="524"/>
    </location>
</feature>
<sequence>MMCEVMPTISEAEIPSGGNGGHGSGSPLQSDADSHFEQLMVSMLEERDRLLETLRETQETLALTQGKLHEVGHERDSLQRQLNTALPQEFAALTKELNVCREQLLEREEEIAELKAERNNTRLLLEHLECLVSRHERSLRMTVVKRQAQSPAGVSSEVEVLKALKSLFEHHKALDEKVRERLRVALERCSLLEEELGTTHKEVEQERWKKPPHKPQPCGHPMHPPAKPTNPPKNSKKSSCGLKRSSDGSLCHDENLAKVIELQDIIDKQNKEQTQMKERLTALSSRVTELEEDLDTARKDLIKSEEMNTKLQRDVRETIAQKEDMEERITTLEKRYLAAQREATSVHDLNDKLENEIATKDSMHRQSEDKNRQLQERLELAEQKLQQTLRKAETLPEVEAELAQRVAALSKAEERHGNIEERLRQMEAQLEEKNQELQRARQREKMNEEHNKRLSETVDKLLSESNERLQLHLKERMAALEDKNSLLREIENSKKQIEELQHEKDQLVLNVEALRAENDQVRLRATSLHHRYRHLIDFRYPSSVADTHTDSYGTSSVLRRPQKGRLAALRDEPSKVQTLNEQDWERAQQASVLANVAQAFESDVDVSDVEDDRETIFSSVDLLSPSGQADAQTLAMMLQEQLDAINKEIRLIQEEKENTEQRAEEIESRVGSGNLDAHGRFRSMSSIPPPYASGSLAGSSPPGSGRSTPRRIPHSPAREVDRLGIMTLPSDLRKHRRKSPASREEVRDDKTTIKCETSPPSSPRSLRLDRVQKGALHTVSHEDIRDIRNSTGSQDGQTSNPSSSNSSQDSLHKAPKKKGIKSSIGRLFGKKEKGRPGQTSKESLGQDGSSQDALGLSKLGGQAEKNRKMQKKHELLEEARRQGLPFAQWDGPTVVVWLELWVGMPAWYVAACRANVKSGAIMSALSDTEIQREIGISNPLHRLKLRLAIQEIMSLTSPSAPPTSRTTTGNVWVTHEEMENLTATQQTEDEEGSWAQTLAYGDMNHEWIGNEWLPSLGLPQYRSYFMECLVDARMLDHLTKKDLRGQLKMVDSFHRNSFQCGIMCLRRLNYDRKELERKREESQNEIKDVLVWSNERMMHWVVSIGLKEYANNLIESGVHGALVALDESFDYNALALLLQIPTQNTQARAVLEREFNNLLAMGTDRRLEEDDDKSFRRAPSWRKKFRPKDIRGLAAGSAETLPANFRVTTSMSSPSMQPKKMQIDGSVSGTQRLDSATVRTYSC</sequence>
<comment type="subcellular location">
    <subcellularLocation>
        <location evidence="1">Cytoplasm</location>
    </subcellularLocation>
</comment>
<evidence type="ECO:0000313" key="10">
    <source>
        <dbReference type="EMBL" id="KGL94309.1"/>
    </source>
</evidence>
<dbReference type="Pfam" id="PF25526">
    <property type="entry name" value="LIP-1"/>
    <property type="match status" value="1"/>
</dbReference>
<evidence type="ECO:0000313" key="11">
    <source>
        <dbReference type="Proteomes" id="UP000053858"/>
    </source>
</evidence>
<name>A0A0A0AIJ5_CHAVO</name>
<evidence type="ECO:0000256" key="8">
    <source>
        <dbReference type="SAM" id="MobiDB-lite"/>
    </source>
</evidence>
<dbReference type="PANTHER" id="PTHR12587:SF15">
    <property type="entry name" value="LIPRIN-ALPHA-1"/>
    <property type="match status" value="1"/>
</dbReference>
<evidence type="ECO:0000256" key="6">
    <source>
        <dbReference type="ARBA" id="ARBA00023054"/>
    </source>
</evidence>
<evidence type="ECO:0000256" key="3">
    <source>
        <dbReference type="ARBA" id="ARBA00022490"/>
    </source>
</evidence>
<dbReference type="Pfam" id="PF07647">
    <property type="entry name" value="SAM_2"/>
    <property type="match status" value="1"/>
</dbReference>
<dbReference type="Proteomes" id="UP000053858">
    <property type="component" value="Unassembled WGS sequence"/>
</dbReference>
<dbReference type="PROSITE" id="PS50105">
    <property type="entry name" value="SAM_DOMAIN"/>
    <property type="match status" value="3"/>
</dbReference>
<gene>
    <name evidence="10" type="ORF">N301_01160</name>
</gene>
<feature type="domain" description="SAM" evidence="9">
    <location>
        <begin position="1092"/>
        <end position="1161"/>
    </location>
</feature>
<keyword evidence="3" id="KW-0963">Cytoplasm</keyword>
<feature type="domain" description="SAM" evidence="9">
    <location>
        <begin position="1011"/>
        <end position="1068"/>
    </location>
</feature>
<dbReference type="SMART" id="SM00454">
    <property type="entry name" value="SAM"/>
    <property type="match status" value="3"/>
</dbReference>
<dbReference type="SUPFAM" id="SSF47769">
    <property type="entry name" value="SAM/Pointed domain"/>
    <property type="match status" value="3"/>
</dbReference>
<feature type="region of interest" description="Disordered" evidence="8">
    <location>
        <begin position="200"/>
        <end position="247"/>
    </location>
</feature>
<dbReference type="InterPro" id="IPR013761">
    <property type="entry name" value="SAM/pointed_sf"/>
</dbReference>
<feature type="coiled-coil region" evidence="7">
    <location>
        <begin position="266"/>
        <end position="450"/>
    </location>
</feature>
<feature type="compositionally biased region" description="Low complexity" evidence="8">
    <location>
        <begin position="1208"/>
        <end position="1220"/>
    </location>
</feature>
<feature type="compositionally biased region" description="Low complexity" evidence="8">
    <location>
        <begin position="692"/>
        <end position="707"/>
    </location>
</feature>
<dbReference type="InterPro" id="IPR037621">
    <property type="entry name" value="LIP-1_SAM_2"/>
</dbReference>
<keyword evidence="11" id="KW-1185">Reference proteome</keyword>
<feature type="compositionally biased region" description="Pro residues" evidence="8">
    <location>
        <begin position="222"/>
        <end position="231"/>
    </location>
</feature>
<feature type="region of interest" description="Disordered" evidence="8">
    <location>
        <begin position="1"/>
        <end position="31"/>
    </location>
</feature>
<dbReference type="FunFam" id="1.10.150.50:FF:000002">
    <property type="entry name" value="PTPRF interacting protein alpha 1"/>
    <property type="match status" value="1"/>
</dbReference>
<feature type="coiled-coil region" evidence="7">
    <location>
        <begin position="97"/>
        <end position="131"/>
    </location>
</feature>
<keyword evidence="4" id="KW-0597">Phosphoprotein</keyword>
<evidence type="ECO:0000256" key="2">
    <source>
        <dbReference type="ARBA" id="ARBA00007026"/>
    </source>
</evidence>